<dbReference type="EMBL" id="BHYK01000065">
    <property type="protein sequence ID" value="GCD13176.1"/>
    <property type="molecule type" value="Genomic_DNA"/>
</dbReference>
<reference evidence="1 2" key="1">
    <citation type="submission" date="2018-11" db="EMBL/GenBank/DDBJ databases">
        <title>Genome sequencing and assembly of Clostridium tagluense strain A121.</title>
        <authorList>
            <person name="Murakami T."/>
            <person name="Segawa T."/>
            <person name="Shcherbakova V.A."/>
            <person name="Mori H."/>
            <person name="Yoshimura Y."/>
        </authorList>
    </citation>
    <scope>NUCLEOTIDE SEQUENCE [LARGE SCALE GENOMIC DNA]</scope>
    <source>
        <strain evidence="1 2">A121</strain>
    </source>
</reference>
<protein>
    <submittedName>
        <fullName evidence="1">Phage protein</fullName>
    </submittedName>
</protein>
<evidence type="ECO:0000313" key="1">
    <source>
        <dbReference type="EMBL" id="GCD13176.1"/>
    </source>
</evidence>
<keyword evidence="2" id="KW-1185">Reference proteome</keyword>
<dbReference type="RefSeq" id="WP_125006481.1">
    <property type="nucleotide sequence ID" value="NZ_BHYK01000065.1"/>
</dbReference>
<dbReference type="OrthoDB" id="2596212at2"/>
<comment type="caution">
    <text evidence="1">The sequence shown here is derived from an EMBL/GenBank/DDBJ whole genome shotgun (WGS) entry which is preliminary data.</text>
</comment>
<sequence length="249" mass="29032">MNLENSIKDIISIKLEDGSIEKMVSEQLEKGVLKALDNLFGSYGDVTKVIEKEIKSVMIPYLENYDYSEYITKLDSVLVEVLKSAAADNKNILVNFKELMTNDEMKTIKASEIYEKWMEYVAENVDTSELEVEYDCDVSYENVDVSLSFDEDDNKSWGSFSYATLTFECEKDEKMNFEIKLSKYNERKNSSWDISYESKHIHDIRSLKHLNEMEIFLMKLSQNYTKIEIDKTYENDEVTPKAEPEASYN</sequence>
<dbReference type="Proteomes" id="UP000287872">
    <property type="component" value="Unassembled WGS sequence"/>
</dbReference>
<dbReference type="AlphaFoldDB" id="A0A401UUL1"/>
<evidence type="ECO:0000313" key="2">
    <source>
        <dbReference type="Proteomes" id="UP000287872"/>
    </source>
</evidence>
<gene>
    <name evidence="1" type="ORF">Ctaglu_47990</name>
</gene>
<organism evidence="1 2">
    <name type="scientific">Clostridium tagluense</name>
    <dbReference type="NCBI Taxonomy" id="360422"/>
    <lineage>
        <taxon>Bacteria</taxon>
        <taxon>Bacillati</taxon>
        <taxon>Bacillota</taxon>
        <taxon>Clostridia</taxon>
        <taxon>Eubacteriales</taxon>
        <taxon>Clostridiaceae</taxon>
        <taxon>Clostridium</taxon>
    </lineage>
</organism>
<name>A0A401UUL1_9CLOT</name>
<proteinExistence type="predicted"/>
<accession>A0A401UUL1</accession>